<evidence type="ECO:0000256" key="1">
    <source>
        <dbReference type="SAM" id="MobiDB-lite"/>
    </source>
</evidence>
<dbReference type="EMBL" id="JBHSXQ010000001">
    <property type="protein sequence ID" value="MFC6904583.1"/>
    <property type="molecule type" value="Genomic_DNA"/>
</dbReference>
<feature type="transmembrane region" description="Helical" evidence="2">
    <location>
        <begin position="173"/>
        <end position="191"/>
    </location>
</feature>
<name>A0ABD5UZH1_9EURY</name>
<feature type="transmembrane region" description="Helical" evidence="2">
    <location>
        <begin position="62"/>
        <end position="84"/>
    </location>
</feature>
<comment type="caution">
    <text evidence="4">The sequence shown here is derived from an EMBL/GenBank/DDBJ whole genome shotgun (WGS) entry which is preliminary data.</text>
</comment>
<dbReference type="Pfam" id="PF26650">
    <property type="entry name" value="DUF8215"/>
    <property type="match status" value="1"/>
</dbReference>
<feature type="domain" description="DUF8215" evidence="3">
    <location>
        <begin position="41"/>
        <end position="162"/>
    </location>
</feature>
<evidence type="ECO:0000256" key="2">
    <source>
        <dbReference type="SAM" id="Phobius"/>
    </source>
</evidence>
<feature type="transmembrane region" description="Helical" evidence="2">
    <location>
        <begin position="139"/>
        <end position="161"/>
    </location>
</feature>
<gene>
    <name evidence="4" type="ORF">ACFQGH_05150</name>
</gene>
<accession>A0ABD5UZH1</accession>
<keyword evidence="2" id="KW-1133">Transmembrane helix</keyword>
<organism evidence="4 5">
    <name type="scientific">Halalkalicoccus tibetensis</name>
    <dbReference type="NCBI Taxonomy" id="175632"/>
    <lineage>
        <taxon>Archaea</taxon>
        <taxon>Methanobacteriati</taxon>
        <taxon>Methanobacteriota</taxon>
        <taxon>Stenosarchaea group</taxon>
        <taxon>Halobacteria</taxon>
        <taxon>Halobacteriales</taxon>
        <taxon>Halococcaceae</taxon>
        <taxon>Halalkalicoccus</taxon>
    </lineage>
</organism>
<feature type="region of interest" description="Disordered" evidence="1">
    <location>
        <begin position="1"/>
        <end position="23"/>
    </location>
</feature>
<reference evidence="4 5" key="1">
    <citation type="journal article" date="2019" name="Int. J. Syst. Evol. Microbiol.">
        <title>The Global Catalogue of Microorganisms (GCM) 10K type strain sequencing project: providing services to taxonomists for standard genome sequencing and annotation.</title>
        <authorList>
            <consortium name="The Broad Institute Genomics Platform"/>
            <consortium name="The Broad Institute Genome Sequencing Center for Infectious Disease"/>
            <person name="Wu L."/>
            <person name="Ma J."/>
        </authorList>
    </citation>
    <scope>NUCLEOTIDE SEQUENCE [LARGE SCALE GENOMIC DNA]</scope>
    <source>
        <strain evidence="4 5">CGMCC 1.3240</strain>
    </source>
</reference>
<keyword evidence="5" id="KW-1185">Reference proteome</keyword>
<proteinExistence type="predicted"/>
<dbReference type="Proteomes" id="UP001596312">
    <property type="component" value="Unassembled WGS sequence"/>
</dbReference>
<sequence length="222" mass="23288">MSERERGEGSPIHSTGDRRTGEAAHDHRSFYDFFVDLIRGGLGQTALFSLPALWILASTPVYTVEVATGAVVSIVTLSLLLALFRGGHLEIGRPWPVLSGRTLSTSAGWRAVLTRAVYLSSTLSLAAYGGVLVETASGLPLLNALVALALSALGLALLPSLSADSLRARRRRFGYCLLGLLPMAAVLALAAPAGIDPSIGLAVLLLVGSLRVDTRPLGGQHR</sequence>
<keyword evidence="2" id="KW-0472">Membrane</keyword>
<dbReference type="InterPro" id="IPR058528">
    <property type="entry name" value="DUF8215"/>
</dbReference>
<feature type="transmembrane region" description="Helical" evidence="2">
    <location>
        <begin position="37"/>
        <end position="56"/>
    </location>
</feature>
<keyword evidence="2" id="KW-0812">Transmembrane</keyword>
<evidence type="ECO:0000259" key="3">
    <source>
        <dbReference type="Pfam" id="PF26650"/>
    </source>
</evidence>
<dbReference type="RefSeq" id="WP_340603088.1">
    <property type="nucleotide sequence ID" value="NZ_JBBMXV010000001.1"/>
</dbReference>
<evidence type="ECO:0000313" key="4">
    <source>
        <dbReference type="EMBL" id="MFC6904583.1"/>
    </source>
</evidence>
<feature type="transmembrane region" description="Helical" evidence="2">
    <location>
        <begin position="116"/>
        <end position="133"/>
    </location>
</feature>
<dbReference type="AlphaFoldDB" id="A0ABD5UZH1"/>
<protein>
    <recommendedName>
        <fullName evidence="3">DUF8215 domain-containing protein</fullName>
    </recommendedName>
</protein>
<evidence type="ECO:0000313" key="5">
    <source>
        <dbReference type="Proteomes" id="UP001596312"/>
    </source>
</evidence>